<sequence>MLFCGVSVEKPVVRGGGSMYVSRSLANGPSDSTSKMDRRSDWARTAKMPQSRARRNMTSLAILRSVSALLVSRLPPDVPKIHNEAGVVLPSHAGPYEEGGDLVLICVVTGAYNMSD</sequence>
<reference evidence="3" key="1">
    <citation type="submission" date="2013-03" db="EMBL/GenBank/DDBJ databases">
        <title>The Genome Sequence of Anopheles christyi ACHKN1017.</title>
        <authorList>
            <consortium name="The Broad Institute Genomics Platform"/>
            <person name="Neafsey D.E."/>
            <person name="Besansky N."/>
            <person name="Walker B."/>
            <person name="Young S.K."/>
            <person name="Zeng Q."/>
            <person name="Gargeya S."/>
            <person name="Fitzgerald M."/>
            <person name="Haas B."/>
            <person name="Abouelleil A."/>
            <person name="Allen A.W."/>
            <person name="Alvarado L."/>
            <person name="Arachchi H.M."/>
            <person name="Berlin A.M."/>
            <person name="Chapman S.B."/>
            <person name="Gainer-Dewar J."/>
            <person name="Goldberg J."/>
            <person name="Griggs A."/>
            <person name="Gujja S."/>
            <person name="Hansen M."/>
            <person name="Howarth C."/>
            <person name="Imamovic A."/>
            <person name="Ireland A."/>
            <person name="Larimer J."/>
            <person name="McCowan C."/>
            <person name="Murphy C."/>
            <person name="Pearson M."/>
            <person name="Poon T.W."/>
            <person name="Priest M."/>
            <person name="Roberts A."/>
            <person name="Saif S."/>
            <person name="Shea T."/>
            <person name="Sisk P."/>
            <person name="Sykes S."/>
            <person name="Wortman J."/>
            <person name="Nusbaum C."/>
            <person name="Birren B."/>
        </authorList>
    </citation>
    <scope>NUCLEOTIDE SEQUENCE [LARGE SCALE GENOMIC DNA]</scope>
    <source>
        <strain evidence="3">ACHKN1017</strain>
    </source>
</reference>
<accession>A0A182K4G5</accession>
<reference evidence="2" key="2">
    <citation type="submission" date="2020-05" db="UniProtKB">
        <authorList>
            <consortium name="EnsemblMetazoa"/>
        </authorList>
    </citation>
    <scope>IDENTIFICATION</scope>
    <source>
        <strain evidence="2">ACHKN1017</strain>
    </source>
</reference>
<feature type="region of interest" description="Disordered" evidence="1">
    <location>
        <begin position="23"/>
        <end position="54"/>
    </location>
</feature>
<feature type="compositionally biased region" description="Basic and acidic residues" evidence="1">
    <location>
        <begin position="34"/>
        <end position="44"/>
    </location>
</feature>
<evidence type="ECO:0000313" key="3">
    <source>
        <dbReference type="Proteomes" id="UP000075881"/>
    </source>
</evidence>
<dbReference type="Proteomes" id="UP000075881">
    <property type="component" value="Unassembled WGS sequence"/>
</dbReference>
<dbReference type="EnsemblMetazoa" id="ACHR005650-RA">
    <property type="protein sequence ID" value="ACHR005650-PA"/>
    <property type="gene ID" value="ACHR005650"/>
</dbReference>
<evidence type="ECO:0000256" key="1">
    <source>
        <dbReference type="SAM" id="MobiDB-lite"/>
    </source>
</evidence>
<organism evidence="2 3">
    <name type="scientific">Anopheles christyi</name>
    <dbReference type="NCBI Taxonomy" id="43041"/>
    <lineage>
        <taxon>Eukaryota</taxon>
        <taxon>Metazoa</taxon>
        <taxon>Ecdysozoa</taxon>
        <taxon>Arthropoda</taxon>
        <taxon>Hexapoda</taxon>
        <taxon>Insecta</taxon>
        <taxon>Pterygota</taxon>
        <taxon>Neoptera</taxon>
        <taxon>Endopterygota</taxon>
        <taxon>Diptera</taxon>
        <taxon>Nematocera</taxon>
        <taxon>Culicoidea</taxon>
        <taxon>Culicidae</taxon>
        <taxon>Anophelinae</taxon>
        <taxon>Anopheles</taxon>
    </lineage>
</organism>
<feature type="compositionally biased region" description="Polar residues" evidence="1">
    <location>
        <begin position="24"/>
        <end position="33"/>
    </location>
</feature>
<dbReference type="AlphaFoldDB" id="A0A182K4G5"/>
<dbReference type="VEuPathDB" id="VectorBase:ACHR005650"/>
<evidence type="ECO:0000313" key="2">
    <source>
        <dbReference type="EnsemblMetazoa" id="ACHR005650-PA"/>
    </source>
</evidence>
<proteinExistence type="predicted"/>
<name>A0A182K4G5_9DIPT</name>
<keyword evidence="3" id="KW-1185">Reference proteome</keyword>
<protein>
    <submittedName>
        <fullName evidence="2">Uncharacterized protein</fullName>
    </submittedName>
</protein>